<dbReference type="EMBL" id="JAGYWB010000012">
    <property type="protein sequence ID" value="KAI0501599.1"/>
    <property type="molecule type" value="Genomic_DNA"/>
</dbReference>
<proteinExistence type="predicted"/>
<organism evidence="1 2">
    <name type="scientific">Dendrobium nobile</name>
    <name type="common">Orchid</name>
    <dbReference type="NCBI Taxonomy" id="94219"/>
    <lineage>
        <taxon>Eukaryota</taxon>
        <taxon>Viridiplantae</taxon>
        <taxon>Streptophyta</taxon>
        <taxon>Embryophyta</taxon>
        <taxon>Tracheophyta</taxon>
        <taxon>Spermatophyta</taxon>
        <taxon>Magnoliopsida</taxon>
        <taxon>Liliopsida</taxon>
        <taxon>Asparagales</taxon>
        <taxon>Orchidaceae</taxon>
        <taxon>Epidendroideae</taxon>
        <taxon>Malaxideae</taxon>
        <taxon>Dendrobiinae</taxon>
        <taxon>Dendrobium</taxon>
    </lineage>
</organism>
<dbReference type="AlphaFoldDB" id="A0A8T3AYY9"/>
<comment type="caution">
    <text evidence="1">The sequence shown here is derived from an EMBL/GenBank/DDBJ whole genome shotgun (WGS) entry which is preliminary data.</text>
</comment>
<gene>
    <name evidence="1" type="ORF">KFK09_016544</name>
</gene>
<keyword evidence="2" id="KW-1185">Reference proteome</keyword>
<evidence type="ECO:0000313" key="1">
    <source>
        <dbReference type="EMBL" id="KAI0501599.1"/>
    </source>
</evidence>
<protein>
    <submittedName>
        <fullName evidence="1">Uncharacterized protein</fullName>
    </submittedName>
</protein>
<name>A0A8T3AYY9_DENNO</name>
<reference evidence="1" key="1">
    <citation type="journal article" date="2022" name="Front. Genet.">
        <title>Chromosome-Scale Assembly of the Dendrobium nobile Genome Provides Insights Into the Molecular Mechanism of the Biosynthesis of the Medicinal Active Ingredient of Dendrobium.</title>
        <authorList>
            <person name="Xu Q."/>
            <person name="Niu S.-C."/>
            <person name="Li K.-L."/>
            <person name="Zheng P.-J."/>
            <person name="Zhang X.-J."/>
            <person name="Jia Y."/>
            <person name="Liu Y."/>
            <person name="Niu Y.-X."/>
            <person name="Yu L.-H."/>
            <person name="Chen D.-F."/>
            <person name="Zhang G.-Q."/>
        </authorList>
    </citation>
    <scope>NUCLEOTIDE SEQUENCE</scope>
    <source>
        <tissue evidence="1">Leaf</tissue>
    </source>
</reference>
<sequence length="61" mass="6727">MLVRCWYDHTVGASRLALSVDNIVGLVVFFPEEIVFGSSSLAMTLVFKKGFNISSLKYVGL</sequence>
<accession>A0A8T3AYY9</accession>
<dbReference type="Proteomes" id="UP000829196">
    <property type="component" value="Unassembled WGS sequence"/>
</dbReference>
<evidence type="ECO:0000313" key="2">
    <source>
        <dbReference type="Proteomes" id="UP000829196"/>
    </source>
</evidence>